<dbReference type="GO" id="GO:0008967">
    <property type="term" value="F:phosphoglycolate phosphatase activity"/>
    <property type="evidence" value="ECO:0007669"/>
    <property type="project" value="UniProtKB-EC"/>
</dbReference>
<dbReference type="GO" id="GO:0006281">
    <property type="term" value="P:DNA repair"/>
    <property type="evidence" value="ECO:0007669"/>
    <property type="project" value="TreeGrafter"/>
</dbReference>
<dbReference type="SFLD" id="SFLDS00003">
    <property type="entry name" value="Haloacid_Dehalogenase"/>
    <property type="match status" value="1"/>
</dbReference>
<reference evidence="5 6" key="1">
    <citation type="submission" date="2017-03" db="EMBL/GenBank/DDBJ databases">
        <authorList>
            <person name="Afonso C.L."/>
            <person name="Miller P.J."/>
            <person name="Scott M.A."/>
            <person name="Spackman E."/>
            <person name="Goraichik I."/>
            <person name="Dimitrov K.M."/>
            <person name="Suarez D.L."/>
            <person name="Swayne D.E."/>
        </authorList>
    </citation>
    <scope>NUCLEOTIDE SEQUENCE [LARGE SCALE GENOMIC DNA]</scope>
    <source>
        <strain evidence="5 6">CECT 7066</strain>
    </source>
</reference>
<dbReference type="SFLD" id="SFLDG01129">
    <property type="entry name" value="C1.5:_HAD__Beta-PGM__Phosphata"/>
    <property type="match status" value="1"/>
</dbReference>
<dbReference type="GO" id="GO:0005829">
    <property type="term" value="C:cytosol"/>
    <property type="evidence" value="ECO:0007669"/>
    <property type="project" value="TreeGrafter"/>
</dbReference>
<evidence type="ECO:0000313" key="5">
    <source>
        <dbReference type="EMBL" id="SLN16432.1"/>
    </source>
</evidence>
<evidence type="ECO:0000256" key="4">
    <source>
        <dbReference type="ARBA" id="ARBA00013078"/>
    </source>
</evidence>
<protein>
    <recommendedName>
        <fullName evidence="4">phosphoglycolate phosphatase</fullName>
        <ecNumber evidence="4">3.1.3.18</ecNumber>
    </recommendedName>
</protein>
<dbReference type="InterPro" id="IPR050155">
    <property type="entry name" value="HAD-like_hydrolase_sf"/>
</dbReference>
<keyword evidence="6" id="KW-1185">Reference proteome</keyword>
<dbReference type="EMBL" id="FWFV01000001">
    <property type="protein sequence ID" value="SLN16432.1"/>
    <property type="molecule type" value="Genomic_DNA"/>
</dbReference>
<dbReference type="Gene3D" id="3.40.50.1000">
    <property type="entry name" value="HAD superfamily/HAD-like"/>
    <property type="match status" value="1"/>
</dbReference>
<evidence type="ECO:0000313" key="6">
    <source>
        <dbReference type="Proteomes" id="UP000193870"/>
    </source>
</evidence>
<dbReference type="SUPFAM" id="SSF56784">
    <property type="entry name" value="HAD-like"/>
    <property type="match status" value="1"/>
</dbReference>
<dbReference type="PANTHER" id="PTHR43434">
    <property type="entry name" value="PHOSPHOGLYCOLATE PHOSPHATASE"/>
    <property type="match status" value="1"/>
</dbReference>
<dbReference type="PANTHER" id="PTHR43434:SF1">
    <property type="entry name" value="PHOSPHOGLYCOLATE PHOSPHATASE"/>
    <property type="match status" value="1"/>
</dbReference>
<gene>
    <name evidence="5" type="primary">gph_1</name>
    <name evidence="5" type="ORF">PAM7066_00378</name>
</gene>
<sequence length="222" mass="23259">MRTVVFDLDGTLVDTSADLVAAANACFRARGLGDVLDPEADAAVAFRGGRAMLTEGFSRCGAGGNAEIEADYPKLLEAYGAAIAVHSRPYDGAWGAVETLKNRGFAVAICTNKPERFAIRLMEEMGTFHVLPTIVGADTLPVRKPDPETYLEAVRRAGGDPARSIFVGDTETDVNTARAAGVPIVLVGFGPEGQGVSRLGPDAMLDHFADLPDLADSLLPAG</sequence>
<organism evidence="5 6">
    <name type="scientific">Palleronia marisminoris</name>
    <dbReference type="NCBI Taxonomy" id="315423"/>
    <lineage>
        <taxon>Bacteria</taxon>
        <taxon>Pseudomonadati</taxon>
        <taxon>Pseudomonadota</taxon>
        <taxon>Alphaproteobacteria</taxon>
        <taxon>Rhodobacterales</taxon>
        <taxon>Roseobacteraceae</taxon>
        <taxon>Palleronia</taxon>
    </lineage>
</organism>
<proteinExistence type="inferred from homology"/>
<dbReference type="SFLD" id="SFLDG01135">
    <property type="entry name" value="C1.5.6:_HAD__Beta-PGM__Phospha"/>
    <property type="match status" value="1"/>
</dbReference>
<dbReference type="InterPro" id="IPR006439">
    <property type="entry name" value="HAD-SF_hydro_IA"/>
</dbReference>
<dbReference type="AlphaFoldDB" id="A0A1Y5RFQ4"/>
<dbReference type="Pfam" id="PF00702">
    <property type="entry name" value="Hydrolase"/>
    <property type="match status" value="1"/>
</dbReference>
<dbReference type="EC" id="3.1.3.18" evidence="4"/>
<dbReference type="InterPro" id="IPR023214">
    <property type="entry name" value="HAD_sf"/>
</dbReference>
<evidence type="ECO:0000256" key="2">
    <source>
        <dbReference type="ARBA" id="ARBA00004818"/>
    </source>
</evidence>
<comment type="catalytic activity">
    <reaction evidence="1">
        <text>2-phosphoglycolate + H2O = glycolate + phosphate</text>
        <dbReference type="Rhea" id="RHEA:14369"/>
        <dbReference type="ChEBI" id="CHEBI:15377"/>
        <dbReference type="ChEBI" id="CHEBI:29805"/>
        <dbReference type="ChEBI" id="CHEBI:43474"/>
        <dbReference type="ChEBI" id="CHEBI:58033"/>
        <dbReference type="EC" id="3.1.3.18"/>
    </reaction>
</comment>
<dbReference type="RefSeq" id="WP_085852408.1">
    <property type="nucleotide sequence ID" value="NZ_FOPF01000001.1"/>
</dbReference>
<accession>A0A1Y5RFQ4</accession>
<dbReference type="NCBIfam" id="TIGR01509">
    <property type="entry name" value="HAD-SF-IA-v3"/>
    <property type="match status" value="1"/>
</dbReference>
<dbReference type="STRING" id="315423.SAMN04488020_101378"/>
<dbReference type="InterPro" id="IPR036412">
    <property type="entry name" value="HAD-like_sf"/>
</dbReference>
<name>A0A1Y5RFQ4_9RHOB</name>
<evidence type="ECO:0000256" key="1">
    <source>
        <dbReference type="ARBA" id="ARBA00000830"/>
    </source>
</evidence>
<dbReference type="PRINTS" id="PR00413">
    <property type="entry name" value="HADHALOGNASE"/>
</dbReference>
<comment type="similarity">
    <text evidence="3">Belongs to the HAD-like hydrolase superfamily. CbbY/CbbZ/Gph/YieH family.</text>
</comment>
<dbReference type="Gene3D" id="1.10.150.240">
    <property type="entry name" value="Putative phosphatase, domain 2"/>
    <property type="match status" value="1"/>
</dbReference>
<dbReference type="OrthoDB" id="9793014at2"/>
<evidence type="ECO:0000256" key="3">
    <source>
        <dbReference type="ARBA" id="ARBA00006171"/>
    </source>
</evidence>
<dbReference type="Proteomes" id="UP000193870">
    <property type="component" value="Unassembled WGS sequence"/>
</dbReference>
<comment type="pathway">
    <text evidence="2">Organic acid metabolism; glycolate biosynthesis; glycolate from 2-phosphoglycolate: step 1/1.</text>
</comment>
<keyword evidence="5" id="KW-0378">Hydrolase</keyword>
<dbReference type="InterPro" id="IPR023198">
    <property type="entry name" value="PGP-like_dom2"/>
</dbReference>
<dbReference type="NCBIfam" id="TIGR01549">
    <property type="entry name" value="HAD-SF-IA-v1"/>
    <property type="match status" value="1"/>
</dbReference>